<dbReference type="eggNOG" id="ENOG5030T4J">
    <property type="taxonomic scope" value="Bacteria"/>
</dbReference>
<accession>Q3Z6N5</accession>
<dbReference type="STRING" id="243164.DET1405"/>
<gene>
    <name evidence="1" type="ordered locus">DET1405</name>
</gene>
<evidence type="ECO:0000313" key="2">
    <source>
        <dbReference type="Proteomes" id="UP000008289"/>
    </source>
</evidence>
<reference evidence="1 2" key="1">
    <citation type="journal article" date="2005" name="Science">
        <title>Genome sequence of the PCE-dechlorinating bacterium Dehalococcoides ethenogenes.</title>
        <authorList>
            <person name="Seshadri R."/>
            <person name="Adrian L."/>
            <person name="Fouts D.E."/>
            <person name="Eisen J.A."/>
            <person name="Phillippy A.M."/>
            <person name="Methe B.A."/>
            <person name="Ward N.L."/>
            <person name="Nelson W.C."/>
            <person name="Deboy R.T."/>
            <person name="Khouri H.M."/>
            <person name="Kolonay J.F."/>
            <person name="Dodson R.J."/>
            <person name="Daugherty S.C."/>
            <person name="Brinkac L.M."/>
            <person name="Sullivan S.A."/>
            <person name="Madupu R."/>
            <person name="Nelson K.E."/>
            <person name="Kang K.H."/>
            <person name="Impraim M."/>
            <person name="Tran K."/>
            <person name="Robinson J.M."/>
            <person name="Forberger H.A."/>
            <person name="Fraser C.M."/>
            <person name="Zinder S.H."/>
            <person name="Heidelberg J.F."/>
        </authorList>
    </citation>
    <scope>NUCLEOTIDE SEQUENCE [LARGE SCALE GENOMIC DNA]</scope>
    <source>
        <strain evidence="2">ATCC BAA-2266 / KCTC 15142 / 195</strain>
    </source>
</reference>
<dbReference type="EMBL" id="CP000027">
    <property type="protein sequence ID" value="AAW39336.1"/>
    <property type="molecule type" value="Genomic_DNA"/>
</dbReference>
<name>Q3Z6N5_DEHM1</name>
<dbReference type="HOGENOM" id="CLU_3198853_0_0_0"/>
<dbReference type="AlphaFoldDB" id="Q3Z6N5"/>
<evidence type="ECO:0000313" key="1">
    <source>
        <dbReference type="EMBL" id="AAW39336.1"/>
    </source>
</evidence>
<dbReference type="Proteomes" id="UP000008289">
    <property type="component" value="Chromosome"/>
</dbReference>
<dbReference type="KEGG" id="det:DET1405"/>
<proteinExistence type="predicted"/>
<organism evidence="1 2">
    <name type="scientific">Dehalococcoides mccartyi (strain ATCC BAA-2266 / KCTC 15142 / 195)</name>
    <name type="common">Dehalococcoides ethenogenes (strain 195)</name>
    <dbReference type="NCBI Taxonomy" id="243164"/>
    <lineage>
        <taxon>Bacteria</taxon>
        <taxon>Bacillati</taxon>
        <taxon>Chloroflexota</taxon>
        <taxon>Dehalococcoidia</taxon>
        <taxon>Dehalococcoidales</taxon>
        <taxon>Dehalococcoidaceae</taxon>
        <taxon>Dehalococcoides</taxon>
    </lineage>
</organism>
<sequence>MLVGIKLFLEFFHLFLNLHIHVSVNYRPEYNHNKKDFIPFHLNASINTF</sequence>
<dbReference type="InParanoid" id="Q3Z6N5"/>
<keyword evidence="2" id="KW-1185">Reference proteome</keyword>
<protein>
    <submittedName>
        <fullName evidence="1">Uncharacterized protein</fullName>
    </submittedName>
</protein>